<feature type="signal peptide" evidence="1">
    <location>
        <begin position="1"/>
        <end position="30"/>
    </location>
</feature>
<dbReference type="AlphaFoldDB" id="A0A5N8VLG8"/>
<reference evidence="2 3" key="1">
    <citation type="submission" date="2019-07" db="EMBL/GenBank/DDBJ databases">
        <title>New species of Amycolatopsis and Streptomyces.</title>
        <authorList>
            <person name="Duangmal K."/>
            <person name="Teo W.F.A."/>
            <person name="Lipun K."/>
        </authorList>
    </citation>
    <scope>NUCLEOTIDE SEQUENCE [LARGE SCALE GENOMIC DNA]</scope>
    <source>
        <strain evidence="2 3">NBRC 109810</strain>
    </source>
</reference>
<proteinExistence type="predicted"/>
<accession>A0A5N8VLG8</accession>
<comment type="caution">
    <text evidence="2">The sequence shown here is derived from an EMBL/GenBank/DDBJ whole genome shotgun (WGS) entry which is preliminary data.</text>
</comment>
<dbReference type="EMBL" id="VJZD01000171">
    <property type="protein sequence ID" value="MPY35666.1"/>
    <property type="molecule type" value="Genomic_DNA"/>
</dbReference>
<evidence type="ECO:0000313" key="3">
    <source>
        <dbReference type="Proteomes" id="UP000325849"/>
    </source>
</evidence>
<dbReference type="Proteomes" id="UP000325849">
    <property type="component" value="Unassembled WGS sequence"/>
</dbReference>
<gene>
    <name evidence="2" type="ORF">FNH09_31865</name>
</gene>
<sequence length="187" mass="20014">MNKFGTAGRVVATTALLVGASVAIPTAASAAANAPQRSCGTDSFITVEKYGTPYYKTIGSTAGKYNAGATSTLKYALKTTTSRSTSWTVGGGASVGWGIGKVEAKFEHNVTKKTTKGVTVTDTLKVKSKNYGYVTPKVEYRRFNIRKEHYGANCKVVVNKDYGVIDVIWTYPFFSECVGKHACTPKP</sequence>
<name>A0A5N8VLG8_9ACTN</name>
<dbReference type="OrthoDB" id="4206771at2"/>
<organism evidence="2 3">
    <name type="scientific">Streptomyces adustus</name>
    <dbReference type="NCBI Taxonomy" id="1609272"/>
    <lineage>
        <taxon>Bacteria</taxon>
        <taxon>Bacillati</taxon>
        <taxon>Actinomycetota</taxon>
        <taxon>Actinomycetes</taxon>
        <taxon>Kitasatosporales</taxon>
        <taxon>Streptomycetaceae</taxon>
        <taxon>Streptomyces</taxon>
    </lineage>
</organism>
<keyword evidence="3" id="KW-1185">Reference proteome</keyword>
<keyword evidence="1" id="KW-0732">Signal</keyword>
<protein>
    <submittedName>
        <fullName evidence="2">Uncharacterized protein</fullName>
    </submittedName>
</protein>
<dbReference type="RefSeq" id="WP_152893378.1">
    <property type="nucleotide sequence ID" value="NZ_JBHJTU010000042.1"/>
</dbReference>
<evidence type="ECO:0000313" key="2">
    <source>
        <dbReference type="EMBL" id="MPY35666.1"/>
    </source>
</evidence>
<feature type="chain" id="PRO_5024835179" evidence="1">
    <location>
        <begin position="31"/>
        <end position="187"/>
    </location>
</feature>
<evidence type="ECO:0000256" key="1">
    <source>
        <dbReference type="SAM" id="SignalP"/>
    </source>
</evidence>